<dbReference type="InterPro" id="IPR036510">
    <property type="entry name" value="Ribosomal_bS20_sf"/>
</dbReference>
<dbReference type="GO" id="GO:0003735">
    <property type="term" value="F:structural constituent of ribosome"/>
    <property type="evidence" value="ECO:0007669"/>
    <property type="project" value="InterPro"/>
</dbReference>
<keyword evidence="1" id="KW-0699">rRNA-binding</keyword>
<dbReference type="InterPro" id="IPR002583">
    <property type="entry name" value="Ribosomal_bS20"/>
</dbReference>
<evidence type="ECO:0000256" key="6">
    <source>
        <dbReference type="ARBA" id="ARBA00035343"/>
    </source>
</evidence>
<keyword evidence="4" id="KW-0687">Ribonucleoprotein</keyword>
<reference evidence="7 8" key="1">
    <citation type="journal article" date="2016" name="Nat. Commun.">
        <title>Thousands of microbial genomes shed light on interconnected biogeochemical processes in an aquifer system.</title>
        <authorList>
            <person name="Anantharaman K."/>
            <person name="Brown C.T."/>
            <person name="Hug L.A."/>
            <person name="Sharon I."/>
            <person name="Castelle C.J."/>
            <person name="Probst A.J."/>
            <person name="Thomas B.C."/>
            <person name="Singh A."/>
            <person name="Wilkins M.J."/>
            <person name="Karaoz U."/>
            <person name="Brodie E.L."/>
            <person name="Williams K.H."/>
            <person name="Hubbard S.S."/>
            <person name="Banfield J.F."/>
        </authorList>
    </citation>
    <scope>NUCLEOTIDE SEQUENCE [LARGE SCALE GENOMIC DNA]</scope>
</reference>
<dbReference type="Proteomes" id="UP000177159">
    <property type="component" value="Unassembled WGS sequence"/>
</dbReference>
<dbReference type="NCBIfam" id="TIGR00029">
    <property type="entry name" value="S20"/>
    <property type="match status" value="1"/>
</dbReference>
<accession>A0A1F7GZ32</accession>
<evidence type="ECO:0000256" key="3">
    <source>
        <dbReference type="ARBA" id="ARBA00022980"/>
    </source>
</evidence>
<evidence type="ECO:0000313" key="7">
    <source>
        <dbReference type="EMBL" id="OGK24329.1"/>
    </source>
</evidence>
<dbReference type="EMBL" id="MFZM01000009">
    <property type="protein sequence ID" value="OGK24329.1"/>
    <property type="molecule type" value="Genomic_DNA"/>
</dbReference>
<protein>
    <recommendedName>
        <fullName evidence="5">Small ribosomal subunit protein bS20</fullName>
    </recommendedName>
    <alternativeName>
        <fullName evidence="6">30S ribosomal protein S20</fullName>
    </alternativeName>
</protein>
<keyword evidence="2" id="KW-0694">RNA-binding</keyword>
<dbReference type="Gene3D" id="1.20.58.110">
    <property type="entry name" value="Ribosomal protein S20"/>
    <property type="match status" value="1"/>
</dbReference>
<evidence type="ECO:0000256" key="4">
    <source>
        <dbReference type="ARBA" id="ARBA00023274"/>
    </source>
</evidence>
<evidence type="ECO:0000256" key="1">
    <source>
        <dbReference type="ARBA" id="ARBA00022730"/>
    </source>
</evidence>
<dbReference type="Pfam" id="PF01649">
    <property type="entry name" value="Ribosomal_S20p"/>
    <property type="match status" value="1"/>
</dbReference>
<dbReference type="GO" id="GO:0006412">
    <property type="term" value="P:translation"/>
    <property type="evidence" value="ECO:0007669"/>
    <property type="project" value="InterPro"/>
</dbReference>
<evidence type="ECO:0000256" key="2">
    <source>
        <dbReference type="ARBA" id="ARBA00022884"/>
    </source>
</evidence>
<evidence type="ECO:0000313" key="8">
    <source>
        <dbReference type="Proteomes" id="UP000177159"/>
    </source>
</evidence>
<organism evidence="7 8">
    <name type="scientific">Candidatus Roizmanbacteria bacterium RIFCSPHIGHO2_02_FULL_37_24</name>
    <dbReference type="NCBI Taxonomy" id="1802037"/>
    <lineage>
        <taxon>Bacteria</taxon>
        <taxon>Candidatus Roizmaniibacteriota</taxon>
    </lineage>
</organism>
<dbReference type="GO" id="GO:0005840">
    <property type="term" value="C:ribosome"/>
    <property type="evidence" value="ECO:0007669"/>
    <property type="project" value="UniProtKB-KW"/>
</dbReference>
<keyword evidence="3" id="KW-0689">Ribosomal protein</keyword>
<sequence>MPIIKSAQKKLRQDKKRAEQNLIIRGAYKHAVIAIRRKAQRKQKITDKDIKGAFSSLDKAVKKKIIHANKAARLKSQVSKLAQ</sequence>
<evidence type="ECO:0000256" key="5">
    <source>
        <dbReference type="ARBA" id="ARBA00035136"/>
    </source>
</evidence>
<comment type="caution">
    <text evidence="7">The sequence shown here is derived from an EMBL/GenBank/DDBJ whole genome shotgun (WGS) entry which is preliminary data.</text>
</comment>
<dbReference type="SUPFAM" id="SSF46992">
    <property type="entry name" value="Ribosomal protein S20"/>
    <property type="match status" value="1"/>
</dbReference>
<gene>
    <name evidence="7" type="ORF">A3C24_02200</name>
</gene>
<dbReference type="AlphaFoldDB" id="A0A1F7GZ32"/>
<dbReference type="GO" id="GO:0019843">
    <property type="term" value="F:rRNA binding"/>
    <property type="evidence" value="ECO:0007669"/>
    <property type="project" value="UniProtKB-KW"/>
</dbReference>
<dbReference type="GO" id="GO:1990904">
    <property type="term" value="C:ribonucleoprotein complex"/>
    <property type="evidence" value="ECO:0007669"/>
    <property type="project" value="UniProtKB-KW"/>
</dbReference>
<proteinExistence type="predicted"/>
<name>A0A1F7GZ32_9BACT</name>